<evidence type="ECO:0000256" key="13">
    <source>
        <dbReference type="ARBA" id="ARBA00031543"/>
    </source>
</evidence>
<dbReference type="Pfam" id="PF13506">
    <property type="entry name" value="Glyco_transf_21"/>
    <property type="match status" value="1"/>
</dbReference>
<dbReference type="PANTHER" id="PTHR12726:SF0">
    <property type="entry name" value="CERAMIDE GLUCOSYLTRANSFERASE"/>
    <property type="match status" value="1"/>
</dbReference>
<evidence type="ECO:0000256" key="10">
    <source>
        <dbReference type="ARBA" id="ARBA00022989"/>
    </source>
</evidence>
<evidence type="ECO:0000256" key="1">
    <source>
        <dbReference type="ARBA" id="ARBA00004141"/>
    </source>
</evidence>
<dbReference type="OrthoDB" id="1483400at2759"/>
<dbReference type="EMBL" id="JANBUL010000142">
    <property type="protein sequence ID" value="KAJ2780337.1"/>
    <property type="molecule type" value="Genomic_DNA"/>
</dbReference>
<evidence type="ECO:0000313" key="17">
    <source>
        <dbReference type="Proteomes" id="UP001140217"/>
    </source>
</evidence>
<comment type="similarity">
    <text evidence="4">Belongs to the glycosyltransferase 2 family.</text>
</comment>
<keyword evidence="8 16" id="KW-0808">Transferase</keyword>
<name>A0A9W8HEF1_9FUNG</name>
<dbReference type="SUPFAM" id="SSF53448">
    <property type="entry name" value="Nucleotide-diphospho-sugar transferases"/>
    <property type="match status" value="1"/>
</dbReference>
<sequence>MWTIIGVSHCVLQRRYVRRRPFVDRPPGDYPPVTIIRPIKGLDKDMARTLESSFVQQYPAPVEILFAVEDPDDPGVAVVHALMARHPKARAQLLVGRDSVGINPKVNNMVKAYARAQHDLLWICDSNVHTDPGTLRRSVDLLLDNKRLGVVHHVAFSESPATFGAMLDNAFMTTNHCRMYLAINAVGVASCLMGKSNIYYKSALESVGGMASFGQYLAEDNMIGEALWNAGWRHAMTGDLARQPAESCTFAEYCARRIRWVRTRKYNVRAATFFEPLTESLLLSALTSWALARLWGCSAPTVFTTLMGCWFALDMLFYYRINRGPPPSWPWFMLSWACREALALPLWAVAIVGHTVVWRGQRFRLHARGAVSVD</sequence>
<evidence type="ECO:0000256" key="7">
    <source>
        <dbReference type="ARBA" id="ARBA00022676"/>
    </source>
</evidence>
<dbReference type="InterPro" id="IPR029044">
    <property type="entry name" value="Nucleotide-diphossugar_trans"/>
</dbReference>
<evidence type="ECO:0000256" key="14">
    <source>
        <dbReference type="ARBA" id="ARBA00032575"/>
    </source>
</evidence>
<dbReference type="AlphaFoldDB" id="A0A9W8HEF1"/>
<evidence type="ECO:0000256" key="11">
    <source>
        <dbReference type="ARBA" id="ARBA00023136"/>
    </source>
</evidence>
<comment type="pathway">
    <text evidence="2">Lipid metabolism; sphingolipid metabolism.</text>
</comment>
<keyword evidence="7 16" id="KW-0328">Glycosyltransferase</keyword>
<dbReference type="CDD" id="cd02520">
    <property type="entry name" value="Glucosylceramide_synthase"/>
    <property type="match status" value="1"/>
</dbReference>
<keyword evidence="10 15" id="KW-1133">Transmembrane helix</keyword>
<dbReference type="GO" id="GO:0008120">
    <property type="term" value="F:ceramide glucosyltransferase activity"/>
    <property type="evidence" value="ECO:0007669"/>
    <property type="project" value="UniProtKB-EC"/>
</dbReference>
<keyword evidence="9 15" id="KW-0812">Transmembrane</keyword>
<dbReference type="GO" id="GO:0016020">
    <property type="term" value="C:membrane"/>
    <property type="evidence" value="ECO:0007669"/>
    <property type="project" value="UniProtKB-SubCell"/>
</dbReference>
<proteinExistence type="inferred from homology"/>
<reference evidence="16" key="1">
    <citation type="submission" date="2022-07" db="EMBL/GenBank/DDBJ databases">
        <title>Phylogenomic reconstructions and comparative analyses of Kickxellomycotina fungi.</title>
        <authorList>
            <person name="Reynolds N.K."/>
            <person name="Stajich J.E."/>
            <person name="Barry K."/>
            <person name="Grigoriev I.V."/>
            <person name="Crous P."/>
            <person name="Smith M.E."/>
        </authorList>
    </citation>
    <scope>NUCLEOTIDE SEQUENCE</scope>
    <source>
        <strain evidence="16">NBRC 105414</strain>
    </source>
</reference>
<evidence type="ECO:0000256" key="8">
    <source>
        <dbReference type="ARBA" id="ARBA00022679"/>
    </source>
</evidence>
<accession>A0A9W8HEF1</accession>
<evidence type="ECO:0000256" key="15">
    <source>
        <dbReference type="SAM" id="Phobius"/>
    </source>
</evidence>
<evidence type="ECO:0000313" key="16">
    <source>
        <dbReference type="EMBL" id="KAJ2780337.1"/>
    </source>
</evidence>
<protein>
    <recommendedName>
        <fullName evidence="6">Ceramide glucosyltransferase</fullName>
        <ecNumber evidence="5">2.4.1.80</ecNumber>
    </recommendedName>
    <alternativeName>
        <fullName evidence="13">Glucosylceramide synthase</fullName>
    </alternativeName>
    <alternativeName>
        <fullName evidence="14">UDP-glucose ceramide glucosyltransferase</fullName>
    </alternativeName>
    <alternativeName>
        <fullName evidence="12">UDP-glucose:N-acylsphingosine D-glucosyltransferase</fullName>
    </alternativeName>
</protein>
<dbReference type="Gene3D" id="3.90.550.10">
    <property type="entry name" value="Spore Coat Polysaccharide Biosynthesis Protein SpsA, Chain A"/>
    <property type="match status" value="1"/>
</dbReference>
<keyword evidence="11 15" id="KW-0472">Membrane</keyword>
<feature type="transmembrane region" description="Helical" evidence="15">
    <location>
        <begin position="302"/>
        <end position="321"/>
    </location>
</feature>
<evidence type="ECO:0000256" key="9">
    <source>
        <dbReference type="ARBA" id="ARBA00022692"/>
    </source>
</evidence>
<dbReference type="EC" id="2.4.1.80" evidence="5"/>
<dbReference type="InterPro" id="IPR025993">
    <property type="entry name" value="Ceramide_glucosylTrfase"/>
</dbReference>
<keyword evidence="17" id="KW-1185">Reference proteome</keyword>
<evidence type="ECO:0000256" key="5">
    <source>
        <dbReference type="ARBA" id="ARBA00012699"/>
    </source>
</evidence>
<comment type="subcellular location">
    <subcellularLocation>
        <location evidence="1">Membrane</location>
        <topology evidence="1">Multi-pass membrane protein</topology>
    </subcellularLocation>
</comment>
<dbReference type="GO" id="GO:0006679">
    <property type="term" value="P:glucosylceramide biosynthetic process"/>
    <property type="evidence" value="ECO:0007669"/>
    <property type="project" value="TreeGrafter"/>
</dbReference>
<evidence type="ECO:0000256" key="6">
    <source>
        <dbReference type="ARBA" id="ARBA00019988"/>
    </source>
</evidence>
<organism evidence="16 17">
    <name type="scientific">Coemansia javaensis</name>
    <dbReference type="NCBI Taxonomy" id="2761396"/>
    <lineage>
        <taxon>Eukaryota</taxon>
        <taxon>Fungi</taxon>
        <taxon>Fungi incertae sedis</taxon>
        <taxon>Zoopagomycota</taxon>
        <taxon>Kickxellomycotina</taxon>
        <taxon>Kickxellomycetes</taxon>
        <taxon>Kickxellales</taxon>
        <taxon>Kickxellaceae</taxon>
        <taxon>Coemansia</taxon>
    </lineage>
</organism>
<evidence type="ECO:0000256" key="2">
    <source>
        <dbReference type="ARBA" id="ARBA00004760"/>
    </source>
</evidence>
<comment type="caution">
    <text evidence="16">The sequence shown here is derived from an EMBL/GenBank/DDBJ whole genome shotgun (WGS) entry which is preliminary data.</text>
</comment>
<comment type="pathway">
    <text evidence="3">Sphingolipid metabolism.</text>
</comment>
<gene>
    <name evidence="16" type="primary">HSX11</name>
    <name evidence="16" type="ORF">H4R18_003515</name>
</gene>
<evidence type="ECO:0000256" key="3">
    <source>
        <dbReference type="ARBA" id="ARBA00004991"/>
    </source>
</evidence>
<dbReference type="Proteomes" id="UP001140217">
    <property type="component" value="Unassembled WGS sequence"/>
</dbReference>
<evidence type="ECO:0000256" key="12">
    <source>
        <dbReference type="ARBA" id="ARBA00031017"/>
    </source>
</evidence>
<dbReference type="PANTHER" id="PTHR12726">
    <property type="entry name" value="CERAMIDE GLUCOSYLTRANSFERASE"/>
    <property type="match status" value="1"/>
</dbReference>
<evidence type="ECO:0000256" key="4">
    <source>
        <dbReference type="ARBA" id="ARBA00006739"/>
    </source>
</evidence>